<dbReference type="InterPro" id="IPR009057">
    <property type="entry name" value="Homeodomain-like_sf"/>
</dbReference>
<evidence type="ECO:0000256" key="2">
    <source>
        <dbReference type="ARBA" id="ARBA00023125"/>
    </source>
</evidence>
<accession>A0ABW2XWN5</accession>
<keyword evidence="2" id="KW-0238">DNA-binding</keyword>
<dbReference type="RefSeq" id="WP_131757438.1">
    <property type="nucleotide sequence ID" value="NZ_CAACUY010000031.1"/>
</dbReference>
<dbReference type="CDD" id="cd06124">
    <property type="entry name" value="cupin_NimR-like_N"/>
    <property type="match status" value="1"/>
</dbReference>
<evidence type="ECO:0000313" key="5">
    <source>
        <dbReference type="EMBL" id="MFD0689884.1"/>
    </source>
</evidence>
<dbReference type="InterPro" id="IPR011051">
    <property type="entry name" value="RmlC_Cupin_sf"/>
</dbReference>
<dbReference type="PANTHER" id="PTHR11019">
    <property type="entry name" value="HTH-TYPE TRANSCRIPTIONAL REGULATOR NIMR"/>
    <property type="match status" value="1"/>
</dbReference>
<dbReference type="SUPFAM" id="SSF46689">
    <property type="entry name" value="Homeodomain-like"/>
    <property type="match status" value="1"/>
</dbReference>
<reference evidence="6" key="1">
    <citation type="journal article" date="2019" name="Int. J. Syst. Evol. Microbiol.">
        <title>The Global Catalogue of Microorganisms (GCM) 10K type strain sequencing project: providing services to taxonomists for standard genome sequencing and annotation.</title>
        <authorList>
            <consortium name="The Broad Institute Genomics Platform"/>
            <consortium name="The Broad Institute Genome Sequencing Center for Infectious Disease"/>
            <person name="Wu L."/>
            <person name="Ma J."/>
        </authorList>
    </citation>
    <scope>NUCLEOTIDE SEQUENCE [LARGE SCALE GENOMIC DNA]</scope>
    <source>
        <strain evidence="6">JCM 9371</strain>
    </source>
</reference>
<dbReference type="SUPFAM" id="SSF51182">
    <property type="entry name" value="RmlC-like cupins"/>
    <property type="match status" value="1"/>
</dbReference>
<protein>
    <submittedName>
        <fullName evidence="5">AraC family transcriptional regulator</fullName>
    </submittedName>
</protein>
<dbReference type="Gene3D" id="1.10.10.60">
    <property type="entry name" value="Homeodomain-like"/>
    <property type="match status" value="1"/>
</dbReference>
<keyword evidence="6" id="KW-1185">Reference proteome</keyword>
<dbReference type="PROSITE" id="PS01124">
    <property type="entry name" value="HTH_ARAC_FAMILY_2"/>
    <property type="match status" value="1"/>
</dbReference>
<dbReference type="Pfam" id="PF12833">
    <property type="entry name" value="HTH_18"/>
    <property type="match status" value="1"/>
</dbReference>
<dbReference type="SMART" id="SM00342">
    <property type="entry name" value="HTH_ARAC"/>
    <property type="match status" value="1"/>
</dbReference>
<keyword evidence="3" id="KW-0804">Transcription</keyword>
<gene>
    <name evidence="5" type="ORF">ACFQZM_35715</name>
</gene>
<dbReference type="InterPro" id="IPR018062">
    <property type="entry name" value="HTH_AraC-typ_CS"/>
</dbReference>
<dbReference type="PROSITE" id="PS00041">
    <property type="entry name" value="HTH_ARAC_FAMILY_1"/>
    <property type="match status" value="1"/>
</dbReference>
<sequence length="278" mass="30361">MTGFAASADPLPSAATARLVSLRGGTGITAGSYRFEGDTAATSWHRHDLHQLEYAIEGIVEVLTPAARYRLPSRQAVWIPAGLVHQSTFAKARTVSVFFDPALVRDTGGRARVLPVEPICREMLIYASRWPIGRPVGDPVADAYFEALAGLVLEWLAHERPFYLPTSTDPLVIAVMRHTDRNLGTVTLAGACRAAAVSERTLRRRFRAATGMTWRQYALHSRLLHAMTLLTEPSTTVLGAATAVGFDSASAFSRAFQASTGQTPTAFRRERTPTRRDL</sequence>
<dbReference type="Gene3D" id="2.60.120.10">
    <property type="entry name" value="Jelly Rolls"/>
    <property type="match status" value="1"/>
</dbReference>
<dbReference type="Proteomes" id="UP001597063">
    <property type="component" value="Unassembled WGS sequence"/>
</dbReference>
<dbReference type="InterPro" id="IPR018060">
    <property type="entry name" value="HTH_AraC"/>
</dbReference>
<proteinExistence type="predicted"/>
<dbReference type="InterPro" id="IPR014710">
    <property type="entry name" value="RmlC-like_jellyroll"/>
</dbReference>
<dbReference type="EMBL" id="JBHTGP010000018">
    <property type="protein sequence ID" value="MFD0689884.1"/>
    <property type="molecule type" value="Genomic_DNA"/>
</dbReference>
<evidence type="ECO:0000256" key="1">
    <source>
        <dbReference type="ARBA" id="ARBA00023015"/>
    </source>
</evidence>
<name>A0ABW2XWN5_9ACTN</name>
<evidence type="ECO:0000256" key="3">
    <source>
        <dbReference type="ARBA" id="ARBA00023163"/>
    </source>
</evidence>
<dbReference type="PANTHER" id="PTHR11019:SF159">
    <property type="entry name" value="TRANSCRIPTIONAL REGULATOR-RELATED"/>
    <property type="match status" value="1"/>
</dbReference>
<evidence type="ECO:0000313" key="6">
    <source>
        <dbReference type="Proteomes" id="UP001597063"/>
    </source>
</evidence>
<organism evidence="5 6">
    <name type="scientific">Actinomadura fibrosa</name>
    <dbReference type="NCBI Taxonomy" id="111802"/>
    <lineage>
        <taxon>Bacteria</taxon>
        <taxon>Bacillati</taxon>
        <taxon>Actinomycetota</taxon>
        <taxon>Actinomycetes</taxon>
        <taxon>Streptosporangiales</taxon>
        <taxon>Thermomonosporaceae</taxon>
        <taxon>Actinomadura</taxon>
    </lineage>
</organism>
<feature type="domain" description="HTH araC/xylS-type" evidence="4">
    <location>
        <begin position="169"/>
        <end position="270"/>
    </location>
</feature>
<evidence type="ECO:0000259" key="4">
    <source>
        <dbReference type="PROSITE" id="PS01124"/>
    </source>
</evidence>
<keyword evidence="1" id="KW-0805">Transcription regulation</keyword>
<comment type="caution">
    <text evidence="5">The sequence shown here is derived from an EMBL/GenBank/DDBJ whole genome shotgun (WGS) entry which is preliminary data.</text>
</comment>